<keyword evidence="3" id="KW-1185">Reference proteome</keyword>
<evidence type="ECO:0008006" key="4">
    <source>
        <dbReference type="Google" id="ProtNLM"/>
    </source>
</evidence>
<name>A0A1T0CKB7_9GAMM</name>
<accession>A0A1T0CKB7</accession>
<keyword evidence="1" id="KW-1133">Transmembrane helix</keyword>
<feature type="transmembrane region" description="Helical" evidence="1">
    <location>
        <begin position="115"/>
        <end position="135"/>
    </location>
</feature>
<sequence>MQRVIMNTAFETFINNISAYPTVFFTALVLFVTLYWLVALLGFVDMDVVDVGDISDIGDIGDAGNASVGLLSGILLKFGLYGVPLVVILTGIALIGWVLSYFYSSFLHAQFGHGVLHYAFGTGALVLVLVVSMWLTGLMLSPIRRHIANIPKRHAQSFLGQTAVVRTLTVNDRHGEAMLEDGGTGLIFKVRQLTGDDSIIVQGDNVRLVAYDQQQNVYQIQKINESTD</sequence>
<proteinExistence type="predicted"/>
<comment type="caution">
    <text evidence="2">The sequence shown here is derived from an EMBL/GenBank/DDBJ whole genome shotgun (WGS) entry which is preliminary data.</text>
</comment>
<evidence type="ECO:0000256" key="1">
    <source>
        <dbReference type="SAM" id="Phobius"/>
    </source>
</evidence>
<evidence type="ECO:0000313" key="2">
    <source>
        <dbReference type="EMBL" id="OOS22764.1"/>
    </source>
</evidence>
<gene>
    <name evidence="2" type="ORF">B0682_00650</name>
</gene>
<keyword evidence="1" id="KW-0472">Membrane</keyword>
<dbReference type="EMBL" id="MUYT01000001">
    <property type="protein sequence ID" value="OOS22764.1"/>
    <property type="molecule type" value="Genomic_DNA"/>
</dbReference>
<dbReference type="Proteomes" id="UP000191094">
    <property type="component" value="Unassembled WGS sequence"/>
</dbReference>
<feature type="transmembrane region" description="Helical" evidence="1">
    <location>
        <begin position="20"/>
        <end position="44"/>
    </location>
</feature>
<evidence type="ECO:0000313" key="3">
    <source>
        <dbReference type="Proteomes" id="UP000191094"/>
    </source>
</evidence>
<organism evidence="2 3">
    <name type="scientific">Lwoffella lincolnii</name>
    <dbReference type="NCBI Taxonomy" id="90241"/>
    <lineage>
        <taxon>Bacteria</taxon>
        <taxon>Pseudomonadati</taxon>
        <taxon>Pseudomonadota</taxon>
        <taxon>Gammaproteobacteria</taxon>
        <taxon>Moraxellales</taxon>
        <taxon>Moraxellaceae</taxon>
        <taxon>Lwoffella</taxon>
    </lineage>
</organism>
<reference evidence="2 3" key="1">
    <citation type="submission" date="2017-02" db="EMBL/GenBank/DDBJ databases">
        <title>Draft genome sequence of Moraxella lincolnii CCUG 9405T type strain.</title>
        <authorList>
            <person name="Salva-Serra F."/>
            <person name="Engstrom-Jakobsson H."/>
            <person name="Thorell K."/>
            <person name="Jaen-Luchoro D."/>
            <person name="Gonzales-Siles L."/>
            <person name="Karlsson R."/>
            <person name="Yazdan S."/>
            <person name="Boulund F."/>
            <person name="Johnning A."/>
            <person name="Engstrand L."/>
            <person name="Kristiansson E."/>
            <person name="Moore E."/>
        </authorList>
    </citation>
    <scope>NUCLEOTIDE SEQUENCE [LARGE SCALE GENOMIC DNA]</scope>
    <source>
        <strain evidence="2 3">CCUG 9405</strain>
    </source>
</reference>
<dbReference type="STRING" id="90241.B0682_00650"/>
<protein>
    <recommendedName>
        <fullName evidence="4">DUF1449 domain-containing protein</fullName>
    </recommendedName>
</protein>
<feature type="transmembrane region" description="Helical" evidence="1">
    <location>
        <begin position="78"/>
        <end position="103"/>
    </location>
</feature>
<dbReference type="AlphaFoldDB" id="A0A1T0CKB7"/>
<keyword evidence="1" id="KW-0812">Transmembrane</keyword>